<dbReference type="OrthoDB" id="1807707at2"/>
<organism evidence="1 2">
    <name type="scientific">Sporotomaculum syntrophicum</name>
    <dbReference type="NCBI Taxonomy" id="182264"/>
    <lineage>
        <taxon>Bacteria</taxon>
        <taxon>Bacillati</taxon>
        <taxon>Bacillota</taxon>
        <taxon>Clostridia</taxon>
        <taxon>Eubacteriales</taxon>
        <taxon>Desulfallaceae</taxon>
        <taxon>Sporotomaculum</taxon>
    </lineage>
</organism>
<comment type="caution">
    <text evidence="1">The sequence shown here is derived from an EMBL/GenBank/DDBJ whole genome shotgun (WGS) entry which is preliminary data.</text>
</comment>
<dbReference type="AlphaFoldDB" id="A0A9D2WSQ8"/>
<dbReference type="Proteomes" id="UP000798488">
    <property type="component" value="Unassembled WGS sequence"/>
</dbReference>
<accession>A0A9D2WSQ8</accession>
<evidence type="ECO:0000313" key="1">
    <source>
        <dbReference type="EMBL" id="KAF1086678.1"/>
    </source>
</evidence>
<keyword evidence="2" id="KW-1185">Reference proteome</keyword>
<protein>
    <submittedName>
        <fullName evidence="1">Uncharacterized protein</fullName>
    </submittedName>
</protein>
<dbReference type="RefSeq" id="WP_161820813.1">
    <property type="nucleotide sequence ID" value="NZ_LSRS01000001.1"/>
</dbReference>
<name>A0A9D2WSQ8_9FIRM</name>
<sequence>MIFDIKLKVGFFKTRGYCLTVGHKQIFLTPHDDDYEKYIINDKELVSIGIYKKNRQIAHLEIVSKRDVYIGSFAIPKNIEEVCQLFIKEFGNKLIFQ</sequence>
<dbReference type="EMBL" id="LSRS01000001">
    <property type="protein sequence ID" value="KAF1086678.1"/>
    <property type="molecule type" value="Genomic_DNA"/>
</dbReference>
<reference evidence="1" key="1">
    <citation type="submission" date="2016-02" db="EMBL/GenBank/DDBJ databases">
        <title>Draft Genome Sequence of Sporotomaculum syntrophicum Strain FB, a Syntrophic Benzoate Degrader.</title>
        <authorList>
            <person name="Nobu M.K."/>
            <person name="Narihiro T."/>
            <person name="Qiu Y.-L."/>
            <person name="Ohashi A."/>
            <person name="Liu W.-T."/>
            <person name="Yuji S."/>
        </authorList>
    </citation>
    <scope>NUCLEOTIDE SEQUENCE</scope>
    <source>
        <strain evidence="1">FB</strain>
    </source>
</reference>
<gene>
    <name evidence="1" type="ORF">SPSYN_00397</name>
</gene>
<evidence type="ECO:0000313" key="2">
    <source>
        <dbReference type="Proteomes" id="UP000798488"/>
    </source>
</evidence>
<proteinExistence type="predicted"/>